<feature type="region of interest" description="Disordered" evidence="3">
    <location>
        <begin position="60"/>
        <end position="97"/>
    </location>
</feature>
<dbReference type="PANTHER" id="PTHR45527">
    <property type="entry name" value="NONRIBOSOMAL PEPTIDE SYNTHETASE"/>
    <property type="match status" value="1"/>
</dbReference>
<dbReference type="GO" id="GO:0031177">
    <property type="term" value="F:phosphopantetheine binding"/>
    <property type="evidence" value="ECO:0007669"/>
    <property type="project" value="TreeGrafter"/>
</dbReference>
<accession>A0AB39QGV3</accession>
<dbReference type="GO" id="GO:0005737">
    <property type="term" value="C:cytoplasm"/>
    <property type="evidence" value="ECO:0007669"/>
    <property type="project" value="TreeGrafter"/>
</dbReference>
<feature type="compositionally biased region" description="Basic residues" evidence="3">
    <location>
        <begin position="74"/>
        <end position="97"/>
    </location>
</feature>
<dbReference type="InterPro" id="IPR006162">
    <property type="entry name" value="Ppantetheine_attach_site"/>
</dbReference>
<dbReference type="EMBL" id="CP163439">
    <property type="protein sequence ID" value="XDQ40234.1"/>
    <property type="molecule type" value="Genomic_DNA"/>
</dbReference>
<dbReference type="InterPro" id="IPR036736">
    <property type="entry name" value="ACP-like_sf"/>
</dbReference>
<evidence type="ECO:0000256" key="3">
    <source>
        <dbReference type="SAM" id="MobiDB-lite"/>
    </source>
</evidence>
<dbReference type="PANTHER" id="PTHR45527:SF1">
    <property type="entry name" value="FATTY ACID SYNTHASE"/>
    <property type="match status" value="1"/>
</dbReference>
<sequence>MWQALLGIEKVGVQDSFFDLGGDSLVAIQLVSSVNARLHARLTLGDLYGGLTIANLAGLVDNRSQPDPEPDPGRRRRTENRQKRRQYQQQRRKARGQ</sequence>
<evidence type="ECO:0000256" key="2">
    <source>
        <dbReference type="ARBA" id="ARBA00022553"/>
    </source>
</evidence>
<feature type="domain" description="Carrier" evidence="4">
    <location>
        <begin position="1"/>
        <end position="64"/>
    </location>
</feature>
<dbReference type="AlphaFoldDB" id="A0AB39QGV3"/>
<organism evidence="5">
    <name type="scientific">Streptomyces sp. R28</name>
    <dbReference type="NCBI Taxonomy" id="3238628"/>
    <lineage>
        <taxon>Bacteria</taxon>
        <taxon>Bacillati</taxon>
        <taxon>Actinomycetota</taxon>
        <taxon>Actinomycetes</taxon>
        <taxon>Kitasatosporales</taxon>
        <taxon>Streptomycetaceae</taxon>
        <taxon>Streptomyces</taxon>
    </lineage>
</organism>
<evidence type="ECO:0000256" key="1">
    <source>
        <dbReference type="ARBA" id="ARBA00022450"/>
    </source>
</evidence>
<dbReference type="PROSITE" id="PS00012">
    <property type="entry name" value="PHOSPHOPANTETHEINE"/>
    <property type="match status" value="1"/>
</dbReference>
<keyword evidence="1" id="KW-0596">Phosphopantetheine</keyword>
<dbReference type="InterPro" id="IPR029058">
    <property type="entry name" value="AB_hydrolase_fold"/>
</dbReference>
<evidence type="ECO:0000313" key="5">
    <source>
        <dbReference type="EMBL" id="XDQ40234.1"/>
    </source>
</evidence>
<dbReference type="Gene3D" id="3.40.50.1820">
    <property type="entry name" value="alpha/beta hydrolase"/>
    <property type="match status" value="1"/>
</dbReference>
<dbReference type="Pfam" id="PF00550">
    <property type="entry name" value="PP-binding"/>
    <property type="match status" value="1"/>
</dbReference>
<dbReference type="PROSITE" id="PS50075">
    <property type="entry name" value="CARRIER"/>
    <property type="match status" value="1"/>
</dbReference>
<protein>
    <submittedName>
        <fullName evidence="5">Phosphopantetheine-binding protein</fullName>
    </submittedName>
</protein>
<proteinExistence type="predicted"/>
<dbReference type="GO" id="GO:0044550">
    <property type="term" value="P:secondary metabolite biosynthetic process"/>
    <property type="evidence" value="ECO:0007669"/>
    <property type="project" value="TreeGrafter"/>
</dbReference>
<gene>
    <name evidence="5" type="ORF">AB5J49_46745</name>
</gene>
<dbReference type="InterPro" id="IPR009081">
    <property type="entry name" value="PP-bd_ACP"/>
</dbReference>
<dbReference type="RefSeq" id="WP_369174940.1">
    <property type="nucleotide sequence ID" value="NZ_CP163439.1"/>
</dbReference>
<evidence type="ECO:0000259" key="4">
    <source>
        <dbReference type="PROSITE" id="PS50075"/>
    </source>
</evidence>
<reference evidence="5" key="1">
    <citation type="submission" date="2024-07" db="EMBL/GenBank/DDBJ databases">
        <authorList>
            <person name="Yu S.T."/>
        </authorList>
    </citation>
    <scope>NUCLEOTIDE SEQUENCE</scope>
    <source>
        <strain evidence="5">R28</strain>
    </source>
</reference>
<keyword evidence="2" id="KW-0597">Phosphoprotein</keyword>
<name>A0AB39QGV3_9ACTN</name>
<dbReference type="GO" id="GO:0043041">
    <property type="term" value="P:amino acid activation for nonribosomal peptide biosynthetic process"/>
    <property type="evidence" value="ECO:0007669"/>
    <property type="project" value="TreeGrafter"/>
</dbReference>
<dbReference type="SUPFAM" id="SSF47336">
    <property type="entry name" value="ACP-like"/>
    <property type="match status" value="1"/>
</dbReference>